<proteinExistence type="predicted"/>
<dbReference type="Gene3D" id="3.30.160.60">
    <property type="entry name" value="Classic Zinc Finger"/>
    <property type="match status" value="1"/>
</dbReference>
<dbReference type="EMBL" id="JAFNEN010000539">
    <property type="protein sequence ID" value="KAG8180950.1"/>
    <property type="molecule type" value="Genomic_DNA"/>
</dbReference>
<reference evidence="2 3" key="1">
    <citation type="journal article" date="2022" name="Nat. Ecol. Evol.">
        <title>A masculinizing supergene underlies an exaggerated male reproductive morph in a spider.</title>
        <authorList>
            <person name="Hendrickx F."/>
            <person name="De Corte Z."/>
            <person name="Sonet G."/>
            <person name="Van Belleghem S.M."/>
            <person name="Kostlbacher S."/>
            <person name="Vangestel C."/>
        </authorList>
    </citation>
    <scope>NUCLEOTIDE SEQUENCE [LARGE SCALE GENOMIC DNA]</scope>
    <source>
        <strain evidence="2">W744_W776</strain>
    </source>
</reference>
<name>A0AAV6UBT8_9ARAC</name>
<gene>
    <name evidence="2" type="ORF">JTE90_024699</name>
</gene>
<organism evidence="2 3">
    <name type="scientific">Oedothorax gibbosus</name>
    <dbReference type="NCBI Taxonomy" id="931172"/>
    <lineage>
        <taxon>Eukaryota</taxon>
        <taxon>Metazoa</taxon>
        <taxon>Ecdysozoa</taxon>
        <taxon>Arthropoda</taxon>
        <taxon>Chelicerata</taxon>
        <taxon>Arachnida</taxon>
        <taxon>Araneae</taxon>
        <taxon>Araneomorphae</taxon>
        <taxon>Entelegynae</taxon>
        <taxon>Araneoidea</taxon>
        <taxon>Linyphiidae</taxon>
        <taxon>Erigoninae</taxon>
        <taxon>Oedothorax</taxon>
    </lineage>
</organism>
<feature type="region of interest" description="Disordered" evidence="1">
    <location>
        <begin position="1"/>
        <end position="30"/>
    </location>
</feature>
<evidence type="ECO:0000256" key="1">
    <source>
        <dbReference type="SAM" id="MobiDB-lite"/>
    </source>
</evidence>
<comment type="caution">
    <text evidence="2">The sequence shown here is derived from an EMBL/GenBank/DDBJ whole genome shotgun (WGS) entry which is preliminary data.</text>
</comment>
<evidence type="ECO:0008006" key="4">
    <source>
        <dbReference type="Google" id="ProtNLM"/>
    </source>
</evidence>
<evidence type="ECO:0000313" key="2">
    <source>
        <dbReference type="EMBL" id="KAG8180950.1"/>
    </source>
</evidence>
<feature type="region of interest" description="Disordered" evidence="1">
    <location>
        <begin position="54"/>
        <end position="77"/>
    </location>
</feature>
<keyword evidence="3" id="KW-1185">Reference proteome</keyword>
<sequence length="136" mass="14920">MKTHEATKKAESSTSIILTAPSPATLPDLVAPPTFTCPKSFTRKDALTRHLVMHNKPVKRQQPHNQPSTSTPKRRRAEKVADVFATHTIYPSPSASEDMLKSLEEARLEIADSLEEKLISSGAMKWLGHVTTSSCG</sequence>
<dbReference type="Proteomes" id="UP000827092">
    <property type="component" value="Unassembled WGS sequence"/>
</dbReference>
<protein>
    <recommendedName>
        <fullName evidence="4">C2H2-type domain-containing protein</fullName>
    </recommendedName>
</protein>
<dbReference type="AlphaFoldDB" id="A0AAV6UBT8"/>
<accession>A0AAV6UBT8</accession>
<feature type="compositionally biased region" description="Basic and acidic residues" evidence="1">
    <location>
        <begin position="1"/>
        <end position="11"/>
    </location>
</feature>
<evidence type="ECO:0000313" key="3">
    <source>
        <dbReference type="Proteomes" id="UP000827092"/>
    </source>
</evidence>